<accession>A0A6M3JWM6</accession>
<dbReference type="EMBL" id="MT142100">
    <property type="protein sequence ID" value="QJA74466.1"/>
    <property type="molecule type" value="Genomic_DNA"/>
</dbReference>
<dbReference type="AlphaFoldDB" id="A0A6M3JWM6"/>
<evidence type="ECO:0000313" key="1">
    <source>
        <dbReference type="EMBL" id="QJA67038.1"/>
    </source>
</evidence>
<evidence type="ECO:0000313" key="2">
    <source>
        <dbReference type="EMBL" id="QJA74466.1"/>
    </source>
</evidence>
<name>A0A6M3JWM6_9ZZZZ</name>
<sequence>MGLGDLKDLLEGLKERDPNLYKQMLGKLKRQMDTPRAPRGEGTKQEPVNIYTTLIRRFTCRHCGNTWETSTQLGKGDAVSWTKDGKCNQIFIVKPKEEPIRVEADAMYCDNCPTFVKGLDRAVVEMLYLGLLKSTGMVRMASLCMENEERKEVRI</sequence>
<dbReference type="EMBL" id="MT141565">
    <property type="protein sequence ID" value="QJA67038.1"/>
    <property type="molecule type" value="Genomic_DNA"/>
</dbReference>
<gene>
    <name evidence="2" type="ORF">MM415A01997_0010</name>
    <name evidence="1" type="ORF">MM415B00308_0016</name>
</gene>
<protein>
    <submittedName>
        <fullName evidence="2">Uncharacterized protein</fullName>
    </submittedName>
</protein>
<proteinExistence type="predicted"/>
<organism evidence="2">
    <name type="scientific">viral metagenome</name>
    <dbReference type="NCBI Taxonomy" id="1070528"/>
    <lineage>
        <taxon>unclassified sequences</taxon>
        <taxon>metagenomes</taxon>
        <taxon>organismal metagenomes</taxon>
    </lineage>
</organism>
<reference evidence="2" key="1">
    <citation type="submission" date="2020-03" db="EMBL/GenBank/DDBJ databases">
        <title>The deep terrestrial virosphere.</title>
        <authorList>
            <person name="Holmfeldt K."/>
            <person name="Nilsson E."/>
            <person name="Simone D."/>
            <person name="Lopez-Fernandez M."/>
            <person name="Wu X."/>
            <person name="de Brujin I."/>
            <person name="Lundin D."/>
            <person name="Andersson A."/>
            <person name="Bertilsson S."/>
            <person name="Dopson M."/>
        </authorList>
    </citation>
    <scope>NUCLEOTIDE SEQUENCE</scope>
    <source>
        <strain evidence="2">MM415A01997</strain>
        <strain evidence="1">MM415B00308</strain>
    </source>
</reference>